<dbReference type="eggNOG" id="ENOG502S0MZ">
    <property type="taxonomic scope" value="Eukaryota"/>
</dbReference>
<evidence type="ECO:0000313" key="2">
    <source>
        <dbReference type="EMBL" id="EEB19296.1"/>
    </source>
</evidence>
<evidence type="ECO:0000313" key="3">
    <source>
        <dbReference type="EnsemblMetazoa" id="PHUM565810-PA"/>
    </source>
</evidence>
<gene>
    <name evidence="3" type="primary">8234815</name>
    <name evidence="2" type="ORF">Phum_PHUM565810</name>
</gene>
<dbReference type="GeneID" id="8234815"/>
<reference evidence="2" key="2">
    <citation type="submission" date="2007-04" db="EMBL/GenBank/DDBJ databases">
        <title>The genome of the human body louse.</title>
        <authorList>
            <consortium name="The Human Body Louse Genome Consortium"/>
            <person name="Kirkness E."/>
            <person name="Walenz B."/>
            <person name="Hass B."/>
            <person name="Bruggner R."/>
            <person name="Strausberg R."/>
        </authorList>
    </citation>
    <scope>NUCLEOTIDE SEQUENCE</scope>
    <source>
        <strain evidence="2">USDA</strain>
    </source>
</reference>
<feature type="region of interest" description="Disordered" evidence="1">
    <location>
        <begin position="474"/>
        <end position="508"/>
    </location>
</feature>
<feature type="compositionally biased region" description="Basic residues" evidence="1">
    <location>
        <begin position="207"/>
        <end position="218"/>
    </location>
</feature>
<feature type="compositionally biased region" description="Polar residues" evidence="1">
    <location>
        <begin position="184"/>
        <end position="202"/>
    </location>
</feature>
<feature type="region of interest" description="Disordered" evidence="1">
    <location>
        <begin position="308"/>
        <end position="341"/>
    </location>
</feature>
<feature type="region of interest" description="Disordered" evidence="1">
    <location>
        <begin position="183"/>
        <end position="296"/>
    </location>
</feature>
<dbReference type="CTD" id="8234815"/>
<feature type="compositionally biased region" description="Basic residues" evidence="1">
    <location>
        <begin position="280"/>
        <end position="291"/>
    </location>
</feature>
<dbReference type="RefSeq" id="XP_002432034.1">
    <property type="nucleotide sequence ID" value="XM_002431989.1"/>
</dbReference>
<dbReference type="InParanoid" id="E0W0Z1"/>
<dbReference type="EMBL" id="AAZO01006872">
    <property type="status" value="NOT_ANNOTATED_CDS"/>
    <property type="molecule type" value="Genomic_DNA"/>
</dbReference>
<dbReference type="AlphaFoldDB" id="E0W0Z1"/>
<reference evidence="3" key="3">
    <citation type="submission" date="2021-02" db="UniProtKB">
        <authorList>
            <consortium name="EnsemblMetazoa"/>
        </authorList>
    </citation>
    <scope>IDENTIFICATION</scope>
    <source>
        <strain evidence="3">USDA</strain>
    </source>
</reference>
<name>E0W0Z1_PEDHC</name>
<evidence type="ECO:0000256" key="1">
    <source>
        <dbReference type="SAM" id="MobiDB-lite"/>
    </source>
</evidence>
<feature type="region of interest" description="Disordered" evidence="1">
    <location>
        <begin position="410"/>
        <end position="455"/>
    </location>
</feature>
<organism>
    <name type="scientific">Pediculus humanus subsp. corporis</name>
    <name type="common">Body louse</name>
    <dbReference type="NCBI Taxonomy" id="121224"/>
    <lineage>
        <taxon>Eukaryota</taxon>
        <taxon>Metazoa</taxon>
        <taxon>Ecdysozoa</taxon>
        <taxon>Arthropoda</taxon>
        <taxon>Hexapoda</taxon>
        <taxon>Insecta</taxon>
        <taxon>Pterygota</taxon>
        <taxon>Neoptera</taxon>
        <taxon>Paraneoptera</taxon>
        <taxon>Psocodea</taxon>
        <taxon>Troctomorpha</taxon>
        <taxon>Phthiraptera</taxon>
        <taxon>Anoplura</taxon>
        <taxon>Pediculidae</taxon>
        <taxon>Pediculus</taxon>
    </lineage>
</organism>
<evidence type="ECO:0000313" key="4">
    <source>
        <dbReference type="Proteomes" id="UP000009046"/>
    </source>
</evidence>
<sequence>MIKLDDFLSKKKEPAQVLDLSKVKITSKEEFKKYYDKIPDSKVKAEKITGGDQIKIKEKDFTFTSEKKSVKEWSYPDPMPPDMKGVDLKDLCPINIDWKMLTTVRPKTKMDEDMFSRLVQLGKLDLKYQQNLQREKMTDWIRKTKNPKSSIVEIRVVSCKECGEDFCDSSLCTKLTYENFFRPQPSTSGNVSSSARQLTSESQDGKSKKKRKKRKKGKGGGGGGKRGKRKKDKTMSQIKNRFKKSIFNRPISKGCTREHSKKFGMRAINSTRSMSYERKSIHHSLPKRSKSAPRTFFDSDLSDSEFKRHECISDSGPTNTDYSTQSDSESPDTNNNKKFFKNNLMLSGRRKLLSARVSFVEERTNRTRRESRIESSRNKFIRPCHLCKCEGRRRIRRSGNEEKGKNYYYYYTDKRPSPSSTTSGCSRSISKSPEKPPPPSSPPSPPPSNPRPSTIQIQFDDVYWEKSRVQFPKKMILPVPLKNKGKKCQKSPEVDDANDDDDDDDDNDIIAWEKSKKNSNFLKGEGLLKPKK</sequence>
<protein>
    <submittedName>
        <fullName evidence="2 3">Uncharacterized protein</fullName>
    </submittedName>
</protein>
<feature type="compositionally biased region" description="Polar residues" evidence="1">
    <location>
        <begin position="315"/>
        <end position="333"/>
    </location>
</feature>
<dbReference type="EnsemblMetazoa" id="PHUM565810-RA">
    <property type="protein sequence ID" value="PHUM565810-PA"/>
    <property type="gene ID" value="PHUM565810"/>
</dbReference>
<feature type="compositionally biased region" description="Acidic residues" evidence="1">
    <location>
        <begin position="494"/>
        <end position="508"/>
    </location>
</feature>
<reference evidence="2" key="1">
    <citation type="submission" date="2007-04" db="EMBL/GenBank/DDBJ databases">
        <title>Annotation of Pediculus humanus corporis strain USDA.</title>
        <authorList>
            <person name="Kirkness E."/>
            <person name="Hannick L."/>
            <person name="Hass B."/>
            <person name="Bruggner R."/>
            <person name="Lawson D."/>
            <person name="Bidwell S."/>
            <person name="Joardar V."/>
            <person name="Caler E."/>
            <person name="Walenz B."/>
            <person name="Inman J."/>
            <person name="Schobel S."/>
            <person name="Galinsky K."/>
            <person name="Amedeo P."/>
            <person name="Strausberg R."/>
        </authorList>
    </citation>
    <scope>NUCLEOTIDE SEQUENCE</scope>
    <source>
        <strain evidence="2">USDA</strain>
    </source>
</reference>
<dbReference type="EMBL" id="DS235863">
    <property type="protein sequence ID" value="EEB19296.1"/>
    <property type="molecule type" value="Genomic_DNA"/>
</dbReference>
<feature type="compositionally biased region" description="Pro residues" evidence="1">
    <location>
        <begin position="435"/>
        <end position="450"/>
    </location>
</feature>
<dbReference type="KEGG" id="phu:Phum_PHUM565810"/>
<dbReference type="HOGENOM" id="CLU_512237_0_0_1"/>
<accession>E0W0Z1</accession>
<dbReference type="Proteomes" id="UP000009046">
    <property type="component" value="Unassembled WGS sequence"/>
</dbReference>
<dbReference type="VEuPathDB" id="VectorBase:PHUM565810"/>
<feature type="compositionally biased region" description="Low complexity" evidence="1">
    <location>
        <begin position="410"/>
        <end position="431"/>
    </location>
</feature>
<dbReference type="OrthoDB" id="8250201at2759"/>
<keyword evidence="4" id="KW-1185">Reference proteome</keyword>
<proteinExistence type="predicted"/>